<proteinExistence type="inferred from homology"/>
<feature type="domain" description="Glucose-methanol-choline oxidoreductase C-terminal" evidence="6">
    <location>
        <begin position="439"/>
        <end position="575"/>
    </location>
</feature>
<evidence type="ECO:0008006" key="9">
    <source>
        <dbReference type="Google" id="ProtNLM"/>
    </source>
</evidence>
<dbReference type="PANTHER" id="PTHR11552:SF219">
    <property type="entry name" value="GLUCOSE-METHANOL-CHOLINE OXIDOREDUCTASE N-TERMINAL DOMAIN-CONTAINING PROTEIN"/>
    <property type="match status" value="1"/>
</dbReference>
<dbReference type="InterPro" id="IPR012132">
    <property type="entry name" value="GMC_OxRdtase"/>
</dbReference>
<evidence type="ECO:0000313" key="8">
    <source>
        <dbReference type="Proteomes" id="UP000639403"/>
    </source>
</evidence>
<dbReference type="SUPFAM" id="SSF51905">
    <property type="entry name" value="FAD/NAD(P)-binding domain"/>
    <property type="match status" value="1"/>
</dbReference>
<dbReference type="Gene3D" id="3.30.560.10">
    <property type="entry name" value="Glucose Oxidase, domain 3"/>
    <property type="match status" value="1"/>
</dbReference>
<dbReference type="Pfam" id="PF00732">
    <property type="entry name" value="GMC_oxred_N"/>
    <property type="match status" value="1"/>
</dbReference>
<evidence type="ECO:0000259" key="5">
    <source>
        <dbReference type="Pfam" id="PF00732"/>
    </source>
</evidence>
<gene>
    <name evidence="7" type="ORF">IEO21_06546</name>
</gene>
<name>A0A8H7P021_9APHY</name>
<evidence type="ECO:0000256" key="1">
    <source>
        <dbReference type="ARBA" id="ARBA00001974"/>
    </source>
</evidence>
<dbReference type="InterPro" id="IPR036188">
    <property type="entry name" value="FAD/NAD-bd_sf"/>
</dbReference>
<evidence type="ECO:0000259" key="6">
    <source>
        <dbReference type="Pfam" id="PF05199"/>
    </source>
</evidence>
<feature type="domain" description="Glucose-methanol-choline oxidoreductase N-terminal" evidence="5">
    <location>
        <begin position="19"/>
        <end position="334"/>
    </location>
</feature>
<keyword evidence="4" id="KW-0285">Flavoprotein</keyword>
<dbReference type="PIRSF" id="PIRSF000137">
    <property type="entry name" value="Alcohol_oxidase"/>
    <property type="match status" value="1"/>
</dbReference>
<feature type="active site" description="Proton donor" evidence="3">
    <location>
        <position position="520"/>
    </location>
</feature>
<evidence type="ECO:0000313" key="7">
    <source>
        <dbReference type="EMBL" id="KAF9811542.1"/>
    </source>
</evidence>
<comment type="caution">
    <text evidence="7">The sequence shown here is derived from an EMBL/GenBank/DDBJ whole genome shotgun (WGS) entry which is preliminary data.</text>
</comment>
<sequence>MWPFSNYPEVSIDSLSASYDFIVVGGGTAGCVLANRLSADSSKTVLLVERGPRADTWAARVPLFSSDFASDGSRTLKRDSEVQPEAGRSFMLVSGGALGGSTRVNQMLYTRGLPAEYDMWEEAGRKGWGWEDVKPYFLKSERALAGRVEGVHNDTGEWKTRRMGDEYYFAGFKKAMVAAQDIGLPYIDDINSPTHPPFGCAGLHFTIDEHARRHSTYHAFLPTSLVRQRVNLHVCTNALVERIDIERQEDGHCVARGVVLLPVKGGSLEKRMYVQAVREIVLSAGPFGSPHVLMLRRLNPLLFSGIGPSEHLKEHDIPIVKDLPAVGSNLQDHFGVSVGFSIPLQDSLLSLEKRPWRFFVELFRYLIWGTGLLLGPVLQLAIFTHSGLLDKTGRPTKLEKAFSESVPDIEIMPLAYSSFDNPSPVPNGSFSFLNVLLHPRSKGTVRLVSRDPRVPLAIDPRYLSDKADFAPLRASLRLSMRMRDTMRERGYEMDDWVVPAGERDEDLDPHIRTYSRTTFHYTSTCRMAPEGDSKGGGVVDDELRVHGVAGLRIADTSVLPWILGTHLQAPAVMIAEKCADMMLR</sequence>
<evidence type="ECO:0000256" key="3">
    <source>
        <dbReference type="PIRSR" id="PIRSR000137-1"/>
    </source>
</evidence>
<feature type="active site" description="Proton acceptor" evidence="3">
    <location>
        <position position="566"/>
    </location>
</feature>
<keyword evidence="4" id="KW-0274">FAD</keyword>
<dbReference type="InterPro" id="IPR007867">
    <property type="entry name" value="GMC_OxRtase_C"/>
</dbReference>
<dbReference type="GO" id="GO:0016614">
    <property type="term" value="F:oxidoreductase activity, acting on CH-OH group of donors"/>
    <property type="evidence" value="ECO:0007669"/>
    <property type="project" value="InterPro"/>
</dbReference>
<evidence type="ECO:0000256" key="4">
    <source>
        <dbReference type="PIRSR" id="PIRSR000137-2"/>
    </source>
</evidence>
<comment type="cofactor">
    <cofactor evidence="1 4">
        <name>FAD</name>
        <dbReference type="ChEBI" id="CHEBI:57692"/>
    </cofactor>
</comment>
<dbReference type="Gene3D" id="3.50.50.60">
    <property type="entry name" value="FAD/NAD(P)-binding domain"/>
    <property type="match status" value="1"/>
</dbReference>
<accession>A0A8H7P021</accession>
<dbReference type="GO" id="GO:0050660">
    <property type="term" value="F:flavin adenine dinucleotide binding"/>
    <property type="evidence" value="ECO:0007669"/>
    <property type="project" value="InterPro"/>
</dbReference>
<comment type="similarity">
    <text evidence="2">Belongs to the GMC oxidoreductase family.</text>
</comment>
<dbReference type="SUPFAM" id="SSF54373">
    <property type="entry name" value="FAD-linked reductases, C-terminal domain"/>
    <property type="match status" value="1"/>
</dbReference>
<dbReference type="Pfam" id="PF05199">
    <property type="entry name" value="GMC_oxred_C"/>
    <property type="match status" value="1"/>
</dbReference>
<protein>
    <recommendedName>
        <fullName evidence="9">Alcohol oxidase</fullName>
    </recommendedName>
</protein>
<reference evidence="7" key="2">
    <citation type="journal article" name="Front. Microbiol.">
        <title>Degradative Capacity of Two Strains of Rhodonia placenta: From Phenotype to Genotype.</title>
        <authorList>
            <person name="Kolle M."/>
            <person name="Horta M.A.C."/>
            <person name="Nowrousian M."/>
            <person name="Ohm R.A."/>
            <person name="Benz J.P."/>
            <person name="Pilgard A."/>
        </authorList>
    </citation>
    <scope>NUCLEOTIDE SEQUENCE</scope>
    <source>
        <strain evidence="7">FPRL280</strain>
    </source>
</reference>
<feature type="binding site" evidence="4">
    <location>
        <position position="240"/>
    </location>
    <ligand>
        <name>FAD</name>
        <dbReference type="ChEBI" id="CHEBI:57692"/>
    </ligand>
</feature>
<dbReference type="InterPro" id="IPR000172">
    <property type="entry name" value="GMC_OxRdtase_N"/>
</dbReference>
<organism evidence="7 8">
    <name type="scientific">Rhodonia placenta</name>
    <dbReference type="NCBI Taxonomy" id="104341"/>
    <lineage>
        <taxon>Eukaryota</taxon>
        <taxon>Fungi</taxon>
        <taxon>Dikarya</taxon>
        <taxon>Basidiomycota</taxon>
        <taxon>Agaricomycotina</taxon>
        <taxon>Agaricomycetes</taxon>
        <taxon>Polyporales</taxon>
        <taxon>Adustoporiaceae</taxon>
        <taxon>Rhodonia</taxon>
    </lineage>
</organism>
<dbReference type="Proteomes" id="UP000639403">
    <property type="component" value="Unassembled WGS sequence"/>
</dbReference>
<reference evidence="7" key="1">
    <citation type="submission" date="2020-11" db="EMBL/GenBank/DDBJ databases">
        <authorList>
            <person name="Koelle M."/>
            <person name="Horta M.A.C."/>
            <person name="Nowrousian M."/>
            <person name="Ohm R.A."/>
            <person name="Benz P."/>
            <person name="Pilgard A."/>
        </authorList>
    </citation>
    <scope>NUCLEOTIDE SEQUENCE</scope>
    <source>
        <strain evidence="7">FPRL280</strain>
    </source>
</reference>
<dbReference type="PANTHER" id="PTHR11552">
    <property type="entry name" value="GLUCOSE-METHANOL-CHOLINE GMC OXIDOREDUCTASE"/>
    <property type="match status" value="1"/>
</dbReference>
<dbReference type="AlphaFoldDB" id="A0A8H7P021"/>
<evidence type="ECO:0000256" key="2">
    <source>
        <dbReference type="ARBA" id="ARBA00010790"/>
    </source>
</evidence>
<dbReference type="EMBL" id="JADOXO010000150">
    <property type="protein sequence ID" value="KAF9811542.1"/>
    <property type="molecule type" value="Genomic_DNA"/>
</dbReference>